<dbReference type="AlphaFoldDB" id="C7NS43"/>
<dbReference type="HAMAP" id="MF_00488">
    <property type="entry name" value="Lactate_dehydrog"/>
    <property type="match status" value="1"/>
</dbReference>
<dbReference type="Pfam" id="PF02866">
    <property type="entry name" value="Ldh_1_C"/>
    <property type="match status" value="1"/>
</dbReference>
<organism evidence="17 18">
    <name type="scientific">Halorhabdus utahensis (strain DSM 12940 / JCM 11049 / AX-2)</name>
    <dbReference type="NCBI Taxonomy" id="519442"/>
    <lineage>
        <taxon>Archaea</taxon>
        <taxon>Methanobacteriati</taxon>
        <taxon>Methanobacteriota</taxon>
        <taxon>Stenosarchaea group</taxon>
        <taxon>Halobacteria</taxon>
        <taxon>Halobacteriales</taxon>
        <taxon>Haloarculaceae</taxon>
        <taxon>Halorhabdus</taxon>
    </lineage>
</organism>
<dbReference type="NCBIfam" id="TIGR01771">
    <property type="entry name" value="L-LDH-NAD"/>
    <property type="match status" value="1"/>
</dbReference>
<dbReference type="SUPFAM" id="SSF51735">
    <property type="entry name" value="NAD(P)-binding Rossmann-fold domains"/>
    <property type="match status" value="1"/>
</dbReference>
<dbReference type="KEGG" id="hut:Huta_0463"/>
<dbReference type="GO" id="GO:0030060">
    <property type="term" value="F:L-malate dehydrogenase (NAD+) activity"/>
    <property type="evidence" value="ECO:0007669"/>
    <property type="project" value="UniProtKB-EC"/>
</dbReference>
<dbReference type="InterPro" id="IPR015955">
    <property type="entry name" value="Lactate_DH/Glyco_Ohase_4_C"/>
</dbReference>
<gene>
    <name evidence="17" type="ordered locus">Huta_0463</name>
</gene>
<comment type="similarity">
    <text evidence="3">Belongs to the LDH/MDH superfamily. LDH family.</text>
</comment>
<feature type="domain" description="Lactate/malate dehydrogenase N-terminal" evidence="15">
    <location>
        <begin position="26"/>
        <end position="164"/>
    </location>
</feature>
<reference evidence="17 18" key="1">
    <citation type="journal article" date="2009" name="Stand. Genomic Sci.">
        <title>Complete genome sequence of Halorhabdus utahensis type strain (AX-2).</title>
        <authorList>
            <person name="Anderson I."/>
            <person name="Tindall B.J."/>
            <person name="Pomrenke H."/>
            <person name="Goker M."/>
            <person name="Lapidus A."/>
            <person name="Nolan M."/>
            <person name="Copeland A."/>
            <person name="Glavina Del Rio T."/>
            <person name="Chen F."/>
            <person name="Tice H."/>
            <person name="Cheng J.F."/>
            <person name="Lucas S."/>
            <person name="Chertkov O."/>
            <person name="Bruce D."/>
            <person name="Brettin T."/>
            <person name="Detter J.C."/>
            <person name="Han C."/>
            <person name="Goodwin L."/>
            <person name="Land M."/>
            <person name="Hauser L."/>
            <person name="Chang Y.J."/>
            <person name="Jeffries C.D."/>
            <person name="Pitluck S."/>
            <person name="Pati A."/>
            <person name="Mavromatis K."/>
            <person name="Ivanova N."/>
            <person name="Ovchinnikova G."/>
            <person name="Chen A."/>
            <person name="Palaniappan K."/>
            <person name="Chain P."/>
            <person name="Rohde M."/>
            <person name="Bristow J."/>
            <person name="Eisen J.A."/>
            <person name="Markowitz V."/>
            <person name="Hugenholtz P."/>
            <person name="Kyrpides N.C."/>
            <person name="Klenk H.P."/>
        </authorList>
    </citation>
    <scope>NUCLEOTIDE SEQUENCE [LARGE SCALE GENOMIC DNA]</scope>
    <source>
        <strain evidence="18">DSM 12940 / JCM 11049 / AX-2</strain>
    </source>
</reference>
<comment type="function">
    <text evidence="1">Catalyzes the reversible oxidation of malate to oxaloacetate.</text>
</comment>
<dbReference type="InterPro" id="IPR036291">
    <property type="entry name" value="NAD(P)-bd_dom_sf"/>
</dbReference>
<comment type="catalytic activity">
    <reaction evidence="11">
        <text>(S)-lactate + NAD(+) = pyruvate + NADH + H(+)</text>
        <dbReference type="Rhea" id="RHEA:23444"/>
        <dbReference type="ChEBI" id="CHEBI:15361"/>
        <dbReference type="ChEBI" id="CHEBI:15378"/>
        <dbReference type="ChEBI" id="CHEBI:16651"/>
        <dbReference type="ChEBI" id="CHEBI:57540"/>
        <dbReference type="ChEBI" id="CHEBI:57945"/>
        <dbReference type="EC" id="1.1.1.27"/>
    </reaction>
</comment>
<feature type="active site" description="Proton acceptor" evidence="12">
    <location>
        <position position="197"/>
    </location>
</feature>
<dbReference type="SUPFAM" id="SSF56327">
    <property type="entry name" value="LDH C-terminal domain-like"/>
    <property type="match status" value="1"/>
</dbReference>
<dbReference type="PROSITE" id="PS00064">
    <property type="entry name" value="L_LDH"/>
    <property type="match status" value="1"/>
</dbReference>
<dbReference type="UniPathway" id="UPA00554">
    <property type="reaction ID" value="UER00611"/>
</dbReference>
<evidence type="ECO:0000256" key="11">
    <source>
        <dbReference type="ARBA" id="ARBA00049258"/>
    </source>
</evidence>
<evidence type="ECO:0000256" key="5">
    <source>
        <dbReference type="ARBA" id="ARBA00012995"/>
    </source>
</evidence>
<evidence type="ECO:0000259" key="15">
    <source>
        <dbReference type="Pfam" id="PF00056"/>
    </source>
</evidence>
<evidence type="ECO:0000256" key="2">
    <source>
        <dbReference type="ARBA" id="ARBA00004843"/>
    </source>
</evidence>
<dbReference type="GO" id="GO:0005737">
    <property type="term" value="C:cytoplasm"/>
    <property type="evidence" value="ECO:0007669"/>
    <property type="project" value="InterPro"/>
</dbReference>
<name>C7NS43_HALUD</name>
<evidence type="ECO:0000256" key="13">
    <source>
        <dbReference type="PIRSR" id="PIRSR000102-3"/>
    </source>
</evidence>
<keyword evidence="18" id="KW-1185">Reference proteome</keyword>
<evidence type="ECO:0000259" key="16">
    <source>
        <dbReference type="Pfam" id="PF02866"/>
    </source>
</evidence>
<comment type="catalytic activity">
    <reaction evidence="10">
        <text>(S)-malate + NAD(+) = oxaloacetate + NADH + H(+)</text>
        <dbReference type="Rhea" id="RHEA:21432"/>
        <dbReference type="ChEBI" id="CHEBI:15378"/>
        <dbReference type="ChEBI" id="CHEBI:15589"/>
        <dbReference type="ChEBI" id="CHEBI:16452"/>
        <dbReference type="ChEBI" id="CHEBI:57540"/>
        <dbReference type="ChEBI" id="CHEBI:57945"/>
        <dbReference type="EC" id="1.1.1.37"/>
    </reaction>
</comment>
<sequence length="335" mass="36576">MAPNLYPRLSITRDQITMPDQAVKGKVAIIGAGDVGATTAYALMMSGSVSEIALVDIDHEKAEGEAMDLRHGAAFVKPVNIYAGDYEDAHDADVVIIAAGASQKPGETRLELLERNVDIFHDMVPRITDGLADDAVVLVVANPVDVLSYVTWKVSDLPWHRVIGTGTVLDTSRFRNVLSKNCNVDARNIHAYVIGEHGDSEVLVWSATHMAGVPFDDYCPVCDKDCDLNNRDLIADEVQGAAYEIIERKGATYYAIGLATTEIVESIIRDENSILTVSTLMDGQYGLEDVYLSLPAVVNRGGIRRVVDLDLDENEREQFIESGELLSNEIAKLDI</sequence>
<dbReference type="STRING" id="519442.Huta_0463"/>
<dbReference type="GO" id="GO:0006089">
    <property type="term" value="P:lactate metabolic process"/>
    <property type="evidence" value="ECO:0007669"/>
    <property type="project" value="TreeGrafter"/>
</dbReference>
<evidence type="ECO:0000313" key="18">
    <source>
        <dbReference type="Proteomes" id="UP000002071"/>
    </source>
</evidence>
<dbReference type="Proteomes" id="UP000002071">
    <property type="component" value="Chromosome"/>
</dbReference>
<dbReference type="Gene3D" id="3.90.110.10">
    <property type="entry name" value="Lactate dehydrogenase/glycoside hydrolase, family 4, C-terminal"/>
    <property type="match status" value="1"/>
</dbReference>
<accession>C7NS43</accession>
<dbReference type="GO" id="GO:0004459">
    <property type="term" value="F:L-lactate dehydrogenase (NAD+) activity"/>
    <property type="evidence" value="ECO:0007669"/>
    <property type="project" value="UniProtKB-EC"/>
</dbReference>
<protein>
    <recommendedName>
        <fullName evidence="6">Malate dehydrogenase</fullName>
        <ecNumber evidence="4">1.1.1.27</ecNumber>
        <ecNumber evidence="5">1.1.1.37</ecNumber>
    </recommendedName>
</protein>
<dbReference type="EC" id="1.1.1.37" evidence="5"/>
<proteinExistence type="inferred from homology"/>
<evidence type="ECO:0000256" key="9">
    <source>
        <dbReference type="ARBA" id="ARBA00023027"/>
    </source>
</evidence>
<dbReference type="InterPro" id="IPR001236">
    <property type="entry name" value="Lactate/malate_DH_N"/>
</dbReference>
<dbReference type="NCBIfam" id="NF000824">
    <property type="entry name" value="PRK00066.1"/>
    <property type="match status" value="1"/>
</dbReference>
<dbReference type="CDD" id="cd05292">
    <property type="entry name" value="LDH_2"/>
    <property type="match status" value="1"/>
</dbReference>
<comment type="pathway">
    <text evidence="2">Fermentation; pyruvate fermentation to lactate; (S)-lactate from pyruvate: step 1/1.</text>
</comment>
<keyword evidence="8 14" id="KW-0560">Oxidoreductase</keyword>
<evidence type="ECO:0000256" key="6">
    <source>
        <dbReference type="ARBA" id="ARBA00020382"/>
    </source>
</evidence>
<feature type="binding site" evidence="13">
    <location>
        <begin position="140"/>
        <end position="142"/>
    </location>
    <ligand>
        <name>NAD(+)</name>
        <dbReference type="ChEBI" id="CHEBI:57540"/>
    </ligand>
</feature>
<dbReference type="InterPro" id="IPR018177">
    <property type="entry name" value="L-lactate_DH_AS"/>
</dbReference>
<dbReference type="InterPro" id="IPR001557">
    <property type="entry name" value="L-lactate/malate_DH"/>
</dbReference>
<dbReference type="FunFam" id="3.40.50.720:FF:000018">
    <property type="entry name" value="Malate dehydrogenase"/>
    <property type="match status" value="1"/>
</dbReference>
<feature type="binding site" evidence="13">
    <location>
        <begin position="31"/>
        <end position="36"/>
    </location>
    <ligand>
        <name>NAD(+)</name>
        <dbReference type="ChEBI" id="CHEBI:57540"/>
    </ligand>
</feature>
<dbReference type="PANTHER" id="PTHR43128">
    <property type="entry name" value="L-2-HYDROXYCARBOXYLATE DEHYDROGENASE (NAD(P)(+))"/>
    <property type="match status" value="1"/>
</dbReference>
<evidence type="ECO:0000256" key="12">
    <source>
        <dbReference type="PIRSR" id="PIRSR000102-1"/>
    </source>
</evidence>
<dbReference type="PRINTS" id="PR00086">
    <property type="entry name" value="LLDHDRGNASE"/>
</dbReference>
<feature type="binding site" evidence="13">
    <location>
        <position position="116"/>
    </location>
    <ligand>
        <name>NAD(+)</name>
        <dbReference type="ChEBI" id="CHEBI:57540"/>
    </ligand>
</feature>
<dbReference type="EMBL" id="CP001687">
    <property type="protein sequence ID" value="ACV10650.1"/>
    <property type="molecule type" value="Genomic_DNA"/>
</dbReference>
<feature type="binding site" evidence="13">
    <location>
        <position position="56"/>
    </location>
    <ligand>
        <name>NAD(+)</name>
        <dbReference type="ChEBI" id="CHEBI:57540"/>
    </ligand>
</feature>
<dbReference type="EC" id="1.1.1.27" evidence="4"/>
<dbReference type="Pfam" id="PF00056">
    <property type="entry name" value="Ldh_1_N"/>
    <property type="match status" value="1"/>
</dbReference>
<feature type="domain" description="Lactate/malate dehydrogenase C-terminal" evidence="16">
    <location>
        <begin position="167"/>
        <end position="332"/>
    </location>
</feature>
<evidence type="ECO:0000256" key="8">
    <source>
        <dbReference type="ARBA" id="ARBA00023002"/>
    </source>
</evidence>
<evidence type="ECO:0000256" key="10">
    <source>
        <dbReference type="ARBA" id="ARBA00048313"/>
    </source>
</evidence>
<dbReference type="PANTHER" id="PTHR43128:SF16">
    <property type="entry name" value="L-LACTATE DEHYDROGENASE"/>
    <property type="match status" value="1"/>
</dbReference>
<dbReference type="NCBIfam" id="NF004863">
    <property type="entry name" value="PRK06223.1"/>
    <property type="match status" value="1"/>
</dbReference>
<dbReference type="HOGENOM" id="CLU_045401_1_1_2"/>
<dbReference type="Gene3D" id="3.40.50.720">
    <property type="entry name" value="NAD(P)-binding Rossmann-like Domain"/>
    <property type="match status" value="1"/>
</dbReference>
<evidence type="ECO:0000256" key="7">
    <source>
        <dbReference type="ARBA" id="ARBA00022532"/>
    </source>
</evidence>
<keyword evidence="7" id="KW-0816">Tricarboxylic acid cycle</keyword>
<evidence type="ECO:0000256" key="3">
    <source>
        <dbReference type="ARBA" id="ARBA00006054"/>
    </source>
</evidence>
<evidence type="ECO:0000313" key="17">
    <source>
        <dbReference type="EMBL" id="ACV10650.1"/>
    </source>
</evidence>
<dbReference type="InterPro" id="IPR011304">
    <property type="entry name" value="L-lactate_DH"/>
</dbReference>
<evidence type="ECO:0000256" key="14">
    <source>
        <dbReference type="RuleBase" id="RU003369"/>
    </source>
</evidence>
<dbReference type="GO" id="GO:0006099">
    <property type="term" value="P:tricarboxylic acid cycle"/>
    <property type="evidence" value="ECO:0007669"/>
    <property type="project" value="UniProtKB-KW"/>
</dbReference>
<dbReference type="eggNOG" id="arCOG00246">
    <property type="taxonomic scope" value="Archaea"/>
</dbReference>
<evidence type="ECO:0000256" key="4">
    <source>
        <dbReference type="ARBA" id="ARBA00012967"/>
    </source>
</evidence>
<evidence type="ECO:0000256" key="1">
    <source>
        <dbReference type="ARBA" id="ARBA00003966"/>
    </source>
</evidence>
<keyword evidence="9 13" id="KW-0520">NAD</keyword>
<dbReference type="PIRSF" id="PIRSF000102">
    <property type="entry name" value="Lac_mal_DH"/>
    <property type="match status" value="1"/>
</dbReference>
<dbReference type="InterPro" id="IPR022383">
    <property type="entry name" value="Lactate/malate_DH_C"/>
</dbReference>